<dbReference type="InterPro" id="IPR011083">
    <property type="entry name" value="Phage_tail_collar_dom"/>
</dbReference>
<dbReference type="Gene3D" id="3.90.1340.10">
    <property type="entry name" value="Phage tail collar domain"/>
    <property type="match status" value="1"/>
</dbReference>
<dbReference type="Proteomes" id="UP000006695">
    <property type="component" value="Chromosome"/>
</dbReference>
<organism evidence="3 4">
    <name type="scientific">Geotalea uraniireducens (strain Rf4)</name>
    <name type="common">Geobacter uraniireducens</name>
    <dbReference type="NCBI Taxonomy" id="351605"/>
    <lineage>
        <taxon>Bacteria</taxon>
        <taxon>Pseudomonadati</taxon>
        <taxon>Thermodesulfobacteriota</taxon>
        <taxon>Desulfuromonadia</taxon>
        <taxon>Geobacterales</taxon>
        <taxon>Geobacteraceae</taxon>
        <taxon>Geotalea</taxon>
    </lineage>
</organism>
<reference evidence="3 4" key="1">
    <citation type="submission" date="2007-05" db="EMBL/GenBank/DDBJ databases">
        <title>Complete sequence of Geobacter uraniireducens Rf4.</title>
        <authorList>
            <consortium name="US DOE Joint Genome Institute"/>
            <person name="Copeland A."/>
            <person name="Lucas S."/>
            <person name="Lapidus A."/>
            <person name="Barry K."/>
            <person name="Detter J.C."/>
            <person name="Glavina del Rio T."/>
            <person name="Hammon N."/>
            <person name="Israni S."/>
            <person name="Dalin E."/>
            <person name="Tice H."/>
            <person name="Pitluck S."/>
            <person name="Chertkov O."/>
            <person name="Brettin T."/>
            <person name="Bruce D."/>
            <person name="Han C."/>
            <person name="Schmutz J."/>
            <person name="Larimer F."/>
            <person name="Land M."/>
            <person name="Hauser L."/>
            <person name="Kyrpides N."/>
            <person name="Mikhailova N."/>
            <person name="Shelobolina E."/>
            <person name="Aklujkar M."/>
            <person name="Lovley D."/>
            <person name="Richardson P."/>
        </authorList>
    </citation>
    <scope>NUCLEOTIDE SEQUENCE [LARGE SCALE GENOMIC DNA]</scope>
    <source>
        <strain evidence="3 4">Rf4</strain>
    </source>
</reference>
<dbReference type="AlphaFoldDB" id="A5GA43"/>
<feature type="domain" description="Phage tail collar" evidence="2">
    <location>
        <begin position="7"/>
        <end position="61"/>
    </location>
</feature>
<evidence type="ECO:0000256" key="1">
    <source>
        <dbReference type="SAM" id="MobiDB-lite"/>
    </source>
</evidence>
<dbReference type="InterPro" id="IPR037053">
    <property type="entry name" value="Phage_tail_collar_dom_sf"/>
</dbReference>
<feature type="region of interest" description="Disordered" evidence="1">
    <location>
        <begin position="92"/>
        <end position="111"/>
    </location>
</feature>
<accession>A5GA43</accession>
<evidence type="ECO:0000259" key="2">
    <source>
        <dbReference type="Pfam" id="PF07484"/>
    </source>
</evidence>
<sequence length="177" mass="18702">MAIPFIGEIRTFAGNFAPYGWFYCQGQRLSITEFQALYAVIGATYGGDGSTYFNLPNLQAYAPMGQGAGTGLTPRTLGHACGVPATTLIDNQMPPHTHAAQGTNATGTSNNPANRIWAKVISTPQIQPYGKTVASTPVAMKADALASAGGGSTHSNMQPYQGINFIMAWQGDFPVRQ</sequence>
<name>A5GA43_GEOUR</name>
<feature type="compositionally biased region" description="Polar residues" evidence="1">
    <location>
        <begin position="100"/>
        <end position="111"/>
    </location>
</feature>
<dbReference type="RefSeq" id="WP_011938268.1">
    <property type="nucleotide sequence ID" value="NC_009483.1"/>
</dbReference>
<evidence type="ECO:0000313" key="4">
    <source>
        <dbReference type="Proteomes" id="UP000006695"/>
    </source>
</evidence>
<gene>
    <name evidence="3" type="ordered locus">Gura_1350</name>
</gene>
<protein>
    <submittedName>
        <fullName evidence="3">Phage Tail Collar domain protein</fullName>
    </submittedName>
</protein>
<evidence type="ECO:0000313" key="3">
    <source>
        <dbReference type="EMBL" id="ABQ25551.1"/>
    </source>
</evidence>
<dbReference type="HOGENOM" id="CLU_087872_1_1_7"/>
<keyword evidence="4" id="KW-1185">Reference proteome</keyword>
<dbReference type="SUPFAM" id="SSF88874">
    <property type="entry name" value="Receptor-binding domain of short tail fibre protein gp12"/>
    <property type="match status" value="1"/>
</dbReference>
<dbReference type="EMBL" id="CP000698">
    <property type="protein sequence ID" value="ABQ25551.1"/>
    <property type="molecule type" value="Genomic_DNA"/>
</dbReference>
<dbReference type="STRING" id="351605.Gura_1350"/>
<dbReference type="Pfam" id="PF07484">
    <property type="entry name" value="Collar"/>
    <property type="match status" value="1"/>
</dbReference>
<dbReference type="OrthoDB" id="9810174at2"/>
<proteinExistence type="predicted"/>
<dbReference type="KEGG" id="gur:Gura_1350"/>